<dbReference type="SMART" id="SM00460">
    <property type="entry name" value="TGc"/>
    <property type="match status" value="1"/>
</dbReference>
<dbReference type="InterPro" id="IPR052901">
    <property type="entry name" value="Bact_TGase-like"/>
</dbReference>
<dbReference type="PANTHER" id="PTHR42736">
    <property type="entry name" value="PROTEIN-GLUTAMINE GAMMA-GLUTAMYLTRANSFERASE"/>
    <property type="match status" value="1"/>
</dbReference>
<keyword evidence="2" id="KW-0472">Membrane</keyword>
<feature type="compositionally biased region" description="Low complexity" evidence="1">
    <location>
        <begin position="594"/>
        <end position="607"/>
    </location>
</feature>
<evidence type="ECO:0000256" key="2">
    <source>
        <dbReference type="SAM" id="Phobius"/>
    </source>
</evidence>
<feature type="transmembrane region" description="Helical" evidence="2">
    <location>
        <begin position="148"/>
        <end position="168"/>
    </location>
</feature>
<dbReference type="Pfam" id="PF01841">
    <property type="entry name" value="Transglut_core"/>
    <property type="match status" value="1"/>
</dbReference>
<evidence type="ECO:0000256" key="1">
    <source>
        <dbReference type="SAM" id="MobiDB-lite"/>
    </source>
</evidence>
<feature type="domain" description="Transglutaminase-like" evidence="3">
    <location>
        <begin position="501"/>
        <end position="579"/>
    </location>
</feature>
<feature type="transmembrane region" description="Helical" evidence="2">
    <location>
        <begin position="20"/>
        <end position="46"/>
    </location>
</feature>
<dbReference type="Proteomes" id="UP000196778">
    <property type="component" value="Unassembled WGS sequence"/>
</dbReference>
<feature type="region of interest" description="Disordered" evidence="1">
    <location>
        <begin position="475"/>
        <end position="495"/>
    </location>
</feature>
<feature type="transmembrane region" description="Helical" evidence="2">
    <location>
        <begin position="174"/>
        <end position="194"/>
    </location>
</feature>
<feature type="transmembrane region" description="Helical" evidence="2">
    <location>
        <begin position="232"/>
        <end position="253"/>
    </location>
</feature>
<dbReference type="AlphaFoldDB" id="A0A1R4IE87"/>
<dbReference type="InterPro" id="IPR002931">
    <property type="entry name" value="Transglutaminase-like"/>
</dbReference>
<feature type="transmembrane region" description="Helical" evidence="2">
    <location>
        <begin position="53"/>
        <end position="73"/>
    </location>
</feature>
<feature type="region of interest" description="Disordered" evidence="1">
    <location>
        <begin position="715"/>
        <end position="784"/>
    </location>
</feature>
<dbReference type="InterPro" id="IPR038765">
    <property type="entry name" value="Papain-like_cys_pep_sf"/>
</dbReference>
<dbReference type="Gene3D" id="3.10.620.30">
    <property type="match status" value="1"/>
</dbReference>
<evidence type="ECO:0000259" key="3">
    <source>
        <dbReference type="SMART" id="SM00460"/>
    </source>
</evidence>
<dbReference type="PANTHER" id="PTHR42736:SF1">
    <property type="entry name" value="PROTEIN-GLUTAMINE GAMMA-GLUTAMYLTRANSFERASE"/>
    <property type="match status" value="1"/>
</dbReference>
<dbReference type="GO" id="GO:0006508">
    <property type="term" value="P:proteolysis"/>
    <property type="evidence" value="ECO:0007669"/>
    <property type="project" value="UniProtKB-KW"/>
</dbReference>
<feature type="compositionally biased region" description="Basic and acidic residues" evidence="1">
    <location>
        <begin position="752"/>
        <end position="764"/>
    </location>
</feature>
<gene>
    <name evidence="4" type="ORF">FM119_01060</name>
</gene>
<accession>A0A1R4IE87</accession>
<protein>
    <submittedName>
        <fullName evidence="4">Transglutaminase-like enzymes, putative cysteine proteases</fullName>
    </submittedName>
</protein>
<feature type="region of interest" description="Disordered" evidence="1">
    <location>
        <begin position="573"/>
        <end position="610"/>
    </location>
</feature>
<dbReference type="GO" id="GO:0008233">
    <property type="term" value="F:peptidase activity"/>
    <property type="evidence" value="ECO:0007669"/>
    <property type="project" value="UniProtKB-KW"/>
</dbReference>
<evidence type="ECO:0000313" key="5">
    <source>
        <dbReference type="Proteomes" id="UP000196778"/>
    </source>
</evidence>
<keyword evidence="4" id="KW-0378">Hydrolase</keyword>
<feature type="transmembrane region" description="Helical" evidence="2">
    <location>
        <begin position="633"/>
        <end position="660"/>
    </location>
</feature>
<keyword evidence="2" id="KW-0812">Transmembrane</keyword>
<sequence length="850" mass="89200">MRGVDVAVPVLLTLVASLGFVPVFGAAALAPALAGIGLGTAVALLASWRRWGVPLTLTAAAAGALLIGPAVVVPEQTLGGVFPSADALRTVLVGSVSSWRDVFTVQPPIVDPATVRVLPLVCTVVAALAGVGLAVSLSPWGPRRVPRLLLVLAPGLALYVFTACIGTAEPFLPVPRAIAVVALSVLWLSWSVHLPPADAARPRPARGGSGRPASRGAPRLRRDGSPRSGSRVLRMAGSLAAAAVVGAGAVLLLPDGSRTVLRDQVVPPVQAREVPSPLAGFRAFTKDRADQELFRVRGGEPGGRIRLAAMTDFDGRVWALADPGGARDVSGAFTVVGRRLPVVDPGPEGGETTTTISLVDYEGIWLPLPGRARTIDDHDASSGRSFPLLRYSAADMSAVVVGGVPPGAEYAVGAADAPAVSDAQLDGVPVADIALPEPRNVPESVRETATRLAAGEEGAIARLRAIEHRLATTGYLSHGLPDDSAPSRAGHGSDRVDELLSRSQMIGDEEQYASAFALMARTLGYPARVVMGFLPDASAEDGDGDGNGDASTPVTGADVTAWVEVPFEGVGWVSFDPTPDDTEIPQDQKPEPQAEPQPQIRQPPRADAPVDELLGSAQLDDRDEERDRRDDDWLVWLRAAGLVLALPAALAAVAAALAAVRAGRSWRRRRTGRPDRVAAAAWDELIDRGVELGWPVPEGGSREHRAARLNAVLAAQPPGHRSGPPSARSGHAPVGSGPRPIGRGHAAADASGHVDHASGHRGGEPDAASTRRQHRESAAARMREEEDAQLLGLARDVDRAVFSGAEPDGDEVARLWAVAAEQEHRMARGLNWHRRLRSLFRLARRRRTAE</sequence>
<name>A0A1R4IE87_9MICO</name>
<keyword evidence="5" id="KW-1185">Reference proteome</keyword>
<reference evidence="5" key="1">
    <citation type="submission" date="2017-02" db="EMBL/GenBank/DDBJ databases">
        <authorList>
            <person name="Dridi B."/>
        </authorList>
    </citation>
    <scope>NUCLEOTIDE SEQUENCE [LARGE SCALE GENOMIC DNA]</scope>
    <source>
        <strain evidence="5">EB411</strain>
    </source>
</reference>
<organism evidence="4 5">
    <name type="scientific">Mycetocola reblochoni REB411</name>
    <dbReference type="NCBI Taxonomy" id="1255698"/>
    <lineage>
        <taxon>Bacteria</taxon>
        <taxon>Bacillati</taxon>
        <taxon>Actinomycetota</taxon>
        <taxon>Actinomycetes</taxon>
        <taxon>Micrococcales</taxon>
        <taxon>Microbacteriaceae</taxon>
        <taxon>Mycetocola</taxon>
    </lineage>
</organism>
<feature type="transmembrane region" description="Helical" evidence="2">
    <location>
        <begin position="117"/>
        <end position="136"/>
    </location>
</feature>
<feature type="compositionally biased region" description="Basic and acidic residues" evidence="1">
    <location>
        <begin position="775"/>
        <end position="784"/>
    </location>
</feature>
<keyword evidence="2" id="KW-1133">Transmembrane helix</keyword>
<proteinExistence type="predicted"/>
<feature type="region of interest" description="Disordered" evidence="1">
    <location>
        <begin position="199"/>
        <end position="230"/>
    </location>
</feature>
<dbReference type="EMBL" id="FUKR01000006">
    <property type="protein sequence ID" value="SJN17623.1"/>
    <property type="molecule type" value="Genomic_DNA"/>
</dbReference>
<dbReference type="SUPFAM" id="SSF54001">
    <property type="entry name" value="Cysteine proteinases"/>
    <property type="match status" value="1"/>
</dbReference>
<keyword evidence="4" id="KW-0645">Protease</keyword>
<evidence type="ECO:0000313" key="4">
    <source>
        <dbReference type="EMBL" id="SJN17623.1"/>
    </source>
</evidence>